<proteinExistence type="predicted"/>
<dbReference type="PANTHER" id="PTHR38471:SF2">
    <property type="entry name" value="FOUR HELIX BUNDLE PROTEIN"/>
    <property type="match status" value="1"/>
</dbReference>
<sequence>MFDFEKLEVYQVTKIQNIEVLKFLIETPVFNADVSRQWKDASMGSVLNLAESTARMSHADKRHYLTIARGNINVCVALIELSKEMGWLDAERHQTFYSRYEQMSKMMLGMIRSFSNESKL</sequence>
<name>A0ABT4UGB5_9BACT</name>
<accession>A0ABT4UGB5</accession>
<dbReference type="InterPro" id="IPR012657">
    <property type="entry name" value="23S_rRNA-intervening_sequence"/>
</dbReference>
<gene>
    <name evidence="1" type="ORF">O3P16_00405</name>
</gene>
<dbReference type="PANTHER" id="PTHR38471">
    <property type="entry name" value="FOUR HELIX BUNDLE PROTEIN"/>
    <property type="match status" value="1"/>
</dbReference>
<dbReference type="Proteomes" id="UP001210231">
    <property type="component" value="Unassembled WGS sequence"/>
</dbReference>
<dbReference type="NCBIfam" id="TIGR02436">
    <property type="entry name" value="four helix bundle protein"/>
    <property type="match status" value="1"/>
</dbReference>
<organism evidence="1 2">
    <name type="scientific">Polluticaenibacter yanchengensis</name>
    <dbReference type="NCBI Taxonomy" id="3014562"/>
    <lineage>
        <taxon>Bacteria</taxon>
        <taxon>Pseudomonadati</taxon>
        <taxon>Bacteroidota</taxon>
        <taxon>Chitinophagia</taxon>
        <taxon>Chitinophagales</taxon>
        <taxon>Chitinophagaceae</taxon>
        <taxon>Polluticaenibacter</taxon>
    </lineage>
</organism>
<comment type="caution">
    <text evidence="1">The sequence shown here is derived from an EMBL/GenBank/DDBJ whole genome shotgun (WGS) entry which is preliminary data.</text>
</comment>
<keyword evidence="2" id="KW-1185">Reference proteome</keyword>
<reference evidence="1 2" key="1">
    <citation type="submission" date="2022-12" db="EMBL/GenBank/DDBJ databases">
        <title>Chitinophagaceae gen. sp. nov., a new member of the family Chitinophagaceae, isolated from soil in a chemical factory.</title>
        <authorList>
            <person name="Ke Z."/>
        </authorList>
    </citation>
    <scope>NUCLEOTIDE SEQUENCE [LARGE SCALE GENOMIC DNA]</scope>
    <source>
        <strain evidence="1 2">LY-5</strain>
    </source>
</reference>
<dbReference type="RefSeq" id="WP_407029583.1">
    <property type="nucleotide sequence ID" value="NZ_JAQGEF010000001.1"/>
</dbReference>
<dbReference type="InterPro" id="IPR036583">
    <property type="entry name" value="23S_rRNA_IVS_sf"/>
</dbReference>
<dbReference type="EMBL" id="JAQGEF010000001">
    <property type="protein sequence ID" value="MDA3613250.1"/>
    <property type="molecule type" value="Genomic_DNA"/>
</dbReference>
<protein>
    <submittedName>
        <fullName evidence="1">Four helix bundle protein</fullName>
    </submittedName>
</protein>
<evidence type="ECO:0000313" key="1">
    <source>
        <dbReference type="EMBL" id="MDA3613250.1"/>
    </source>
</evidence>
<dbReference type="Pfam" id="PF05635">
    <property type="entry name" value="23S_rRNA_IVP"/>
    <property type="match status" value="1"/>
</dbReference>
<evidence type="ECO:0000313" key="2">
    <source>
        <dbReference type="Proteomes" id="UP001210231"/>
    </source>
</evidence>
<dbReference type="SUPFAM" id="SSF158446">
    <property type="entry name" value="IVS-encoded protein-like"/>
    <property type="match status" value="1"/>
</dbReference>
<dbReference type="Gene3D" id="1.20.1440.60">
    <property type="entry name" value="23S rRNA-intervening sequence"/>
    <property type="match status" value="1"/>
</dbReference>